<dbReference type="EMBL" id="CAJVQA010001317">
    <property type="protein sequence ID" value="CAG8510487.1"/>
    <property type="molecule type" value="Genomic_DNA"/>
</dbReference>
<gene>
    <name evidence="2" type="ORF">CPELLU_LOCUS2893</name>
</gene>
<dbReference type="OrthoDB" id="191037at2759"/>
<accession>A0A9N8ZXW8</accession>
<evidence type="ECO:0000259" key="1">
    <source>
        <dbReference type="Pfam" id="PF01636"/>
    </source>
</evidence>
<dbReference type="Gene3D" id="3.30.200.20">
    <property type="entry name" value="Phosphorylase Kinase, domain 1"/>
    <property type="match status" value="1"/>
</dbReference>
<name>A0A9N8ZXW8_9GLOM</name>
<dbReference type="AlphaFoldDB" id="A0A9N8ZXW8"/>
<protein>
    <submittedName>
        <fullName evidence="2">23941_t:CDS:1</fullName>
    </submittedName>
</protein>
<keyword evidence="3" id="KW-1185">Reference proteome</keyword>
<reference evidence="2" key="1">
    <citation type="submission" date="2021-06" db="EMBL/GenBank/DDBJ databases">
        <authorList>
            <person name="Kallberg Y."/>
            <person name="Tangrot J."/>
            <person name="Rosling A."/>
        </authorList>
    </citation>
    <scope>NUCLEOTIDE SEQUENCE</scope>
    <source>
        <strain evidence="2">FL966</strain>
    </source>
</reference>
<sequence length="356" mass="40679">MSNSDDDNDNIPGTTAVRLQINVSKLERYLVLRISGFKTPLKIRQFKNGQSNPTYLLIDANKKYYVLRKKPPGNLLSKKAHAVEREFKILDALGRNTDVPVPKVYFLCEDDEILETPFYIMEYLNGRIFGYDDWYSAIYTLVKLHSVDYKSIGLENYGNPSGFYSRQIHSLFKVSEAQAATIDDENNKVGSLPRLNDMIQWFKNNEISDDTSIIHGDFKVDYYLEFINWIVFRNWELSTIGHPLSDLANLLMNFFTKEIPGSPLIGLRDVKNLPIPSTELIQAYCEKSGRQYPIPRFEFAIAFSFFRTAVILQGIAARIARKQASSAKAHTYAKLFKNVALMGLEIIDQSAVKSKV</sequence>
<organism evidence="2 3">
    <name type="scientific">Cetraspora pellucida</name>
    <dbReference type="NCBI Taxonomy" id="1433469"/>
    <lineage>
        <taxon>Eukaryota</taxon>
        <taxon>Fungi</taxon>
        <taxon>Fungi incertae sedis</taxon>
        <taxon>Mucoromycota</taxon>
        <taxon>Glomeromycotina</taxon>
        <taxon>Glomeromycetes</taxon>
        <taxon>Diversisporales</taxon>
        <taxon>Gigasporaceae</taxon>
        <taxon>Cetraspora</taxon>
    </lineage>
</organism>
<feature type="domain" description="Aminoglycoside phosphotransferase" evidence="1">
    <location>
        <begin position="42"/>
        <end position="266"/>
    </location>
</feature>
<dbReference type="InterPro" id="IPR052898">
    <property type="entry name" value="ACAD10-like"/>
</dbReference>
<evidence type="ECO:0000313" key="3">
    <source>
        <dbReference type="Proteomes" id="UP000789759"/>
    </source>
</evidence>
<dbReference type="SUPFAM" id="SSF56112">
    <property type="entry name" value="Protein kinase-like (PK-like)"/>
    <property type="match status" value="1"/>
</dbReference>
<dbReference type="CDD" id="cd05154">
    <property type="entry name" value="ACAD10_11_N-like"/>
    <property type="match status" value="1"/>
</dbReference>
<dbReference type="Proteomes" id="UP000789759">
    <property type="component" value="Unassembled WGS sequence"/>
</dbReference>
<dbReference type="PANTHER" id="PTHR47829:SF1">
    <property type="entry name" value="HAD FAMILY PHOSPHATASE"/>
    <property type="match status" value="1"/>
</dbReference>
<evidence type="ECO:0000313" key="2">
    <source>
        <dbReference type="EMBL" id="CAG8510487.1"/>
    </source>
</evidence>
<comment type="caution">
    <text evidence="2">The sequence shown here is derived from an EMBL/GenBank/DDBJ whole genome shotgun (WGS) entry which is preliminary data.</text>
</comment>
<proteinExistence type="predicted"/>
<dbReference type="Gene3D" id="3.90.1200.10">
    <property type="match status" value="1"/>
</dbReference>
<dbReference type="InterPro" id="IPR002575">
    <property type="entry name" value="Aminoglycoside_PTrfase"/>
</dbReference>
<dbReference type="PANTHER" id="PTHR47829">
    <property type="entry name" value="HYDROLASE, PUTATIVE (AFU_ORTHOLOGUE AFUA_1G12880)-RELATED"/>
    <property type="match status" value="1"/>
</dbReference>
<dbReference type="InterPro" id="IPR041726">
    <property type="entry name" value="ACAD10_11_N"/>
</dbReference>
<dbReference type="Pfam" id="PF01636">
    <property type="entry name" value="APH"/>
    <property type="match status" value="1"/>
</dbReference>
<dbReference type="InterPro" id="IPR011009">
    <property type="entry name" value="Kinase-like_dom_sf"/>
</dbReference>